<reference evidence="1" key="1">
    <citation type="submission" date="2014-12" db="EMBL/GenBank/DDBJ databases">
        <title>Insight into the proteome of Arion vulgaris.</title>
        <authorList>
            <person name="Aradska J."/>
            <person name="Bulat T."/>
            <person name="Smidak R."/>
            <person name="Sarate P."/>
            <person name="Gangsoo J."/>
            <person name="Sialana F."/>
            <person name="Bilban M."/>
            <person name="Lubec G."/>
        </authorList>
    </citation>
    <scope>NUCLEOTIDE SEQUENCE</scope>
    <source>
        <tissue evidence="1">Skin</tissue>
    </source>
</reference>
<dbReference type="EMBL" id="HACG01003559">
    <property type="protein sequence ID" value="CEK50424.1"/>
    <property type="molecule type" value="Transcribed_RNA"/>
</dbReference>
<proteinExistence type="predicted"/>
<feature type="non-terminal residue" evidence="1">
    <location>
        <position position="63"/>
    </location>
</feature>
<protein>
    <submittedName>
        <fullName evidence="1">Uncharacterized protein</fullName>
    </submittedName>
</protein>
<evidence type="ECO:0000313" key="1">
    <source>
        <dbReference type="EMBL" id="CEK50424.1"/>
    </source>
</evidence>
<name>A0A0B6Y2T4_9EUPU</name>
<accession>A0A0B6Y2T4</accession>
<sequence length="63" mass="7226">MFLYVYRKAEVSAPFIPSKPDFTLWFGFAITMVDLVGGNQLYIKYFASTVSQSPLFKYSSLPF</sequence>
<dbReference type="AlphaFoldDB" id="A0A0B6Y2T4"/>
<gene>
    <name evidence="1" type="primary">ORF10731</name>
</gene>
<organism evidence="1">
    <name type="scientific">Arion vulgaris</name>
    <dbReference type="NCBI Taxonomy" id="1028688"/>
    <lineage>
        <taxon>Eukaryota</taxon>
        <taxon>Metazoa</taxon>
        <taxon>Spiralia</taxon>
        <taxon>Lophotrochozoa</taxon>
        <taxon>Mollusca</taxon>
        <taxon>Gastropoda</taxon>
        <taxon>Heterobranchia</taxon>
        <taxon>Euthyneura</taxon>
        <taxon>Panpulmonata</taxon>
        <taxon>Eupulmonata</taxon>
        <taxon>Stylommatophora</taxon>
        <taxon>Helicina</taxon>
        <taxon>Arionoidea</taxon>
        <taxon>Arionidae</taxon>
        <taxon>Arion</taxon>
    </lineage>
</organism>